<comment type="caution">
    <text evidence="3">The sequence shown here is derived from an EMBL/GenBank/DDBJ whole genome shotgun (WGS) entry which is preliminary data.</text>
</comment>
<reference evidence="3 4" key="1">
    <citation type="submission" date="2020-08" db="EMBL/GenBank/DDBJ databases">
        <title>Genomic Encyclopedia of Type Strains, Phase III (KMG-III): the genomes of soil and plant-associated and newly described type strains.</title>
        <authorList>
            <person name="Whitman W."/>
        </authorList>
    </citation>
    <scope>NUCLEOTIDE SEQUENCE [LARGE SCALE GENOMIC DNA]</scope>
    <source>
        <strain evidence="3 4">CECT 8654</strain>
    </source>
</reference>
<organism evidence="3 4">
    <name type="scientific">Litorivivens lipolytica</name>
    <dbReference type="NCBI Taxonomy" id="1524264"/>
    <lineage>
        <taxon>Bacteria</taxon>
        <taxon>Pseudomonadati</taxon>
        <taxon>Pseudomonadota</taxon>
        <taxon>Gammaproteobacteria</taxon>
        <taxon>Litorivivens</taxon>
    </lineage>
</organism>
<dbReference type="RefSeq" id="WP_183410333.1">
    <property type="nucleotide sequence ID" value="NZ_JACHWY010000002.1"/>
</dbReference>
<evidence type="ECO:0000313" key="4">
    <source>
        <dbReference type="Proteomes" id="UP000537130"/>
    </source>
</evidence>
<dbReference type="SUPFAM" id="SSF56954">
    <property type="entry name" value="Outer membrane efflux proteins (OEP)"/>
    <property type="match status" value="1"/>
</dbReference>
<feature type="signal peptide" evidence="2">
    <location>
        <begin position="1"/>
        <end position="41"/>
    </location>
</feature>
<evidence type="ECO:0000256" key="1">
    <source>
        <dbReference type="SAM" id="MobiDB-lite"/>
    </source>
</evidence>
<feature type="region of interest" description="Disordered" evidence="1">
    <location>
        <begin position="1"/>
        <end position="20"/>
    </location>
</feature>
<keyword evidence="2" id="KW-0732">Signal</keyword>
<evidence type="ECO:0000313" key="3">
    <source>
        <dbReference type="EMBL" id="MBB3047559.1"/>
    </source>
</evidence>
<dbReference type="Proteomes" id="UP000537130">
    <property type="component" value="Unassembled WGS sequence"/>
</dbReference>
<dbReference type="EMBL" id="JACHWY010000002">
    <property type="protein sequence ID" value="MBB3047559.1"/>
    <property type="molecule type" value="Genomic_DNA"/>
</dbReference>
<evidence type="ECO:0008006" key="5">
    <source>
        <dbReference type="Google" id="ProtNLM"/>
    </source>
</evidence>
<sequence>MNSKQPKKTQPGMAKAQPRKRRLVAAITALSVTLTPMTAFAQEAVSDASADAAIQNQTLSEPAQQWLNFISQLRHLSQQSYRTNAEELELRAREAALASERGDLGLNLTASYAEYPDGLGGNINNGTGTDDSLEQYSDVRLNYRLLDQLLRKGSRVDAAKARLRQAEYRVSEQNGQAATELARGSAIAWAEKHQYHALSQALDAIQAAKKKLKLSAEASMPEITEATLANEAEALILHNEITSAFDSLSPFEPSAPRPPMDYTVLPQRAPGSDDIVRLANNAPQAKILELEAEALQEDAESYRGNGINLDLYAGQVFQSRGVNGSDREDGPQMGAVLTIPLGASDYYEGKALRYQAEARRREAADALLERQRELIDLRNQWSQSVAALSRATERMRQQSRILEQMRTRASQPGSGRAPHPWQIDVETARFWLRVADTWRERGEWLANVLTWAVNEPDYLAGNFRESNLASENAICAPLYEC</sequence>
<gene>
    <name evidence="3" type="ORF">FHR99_001825</name>
</gene>
<protein>
    <recommendedName>
        <fullName evidence="5">Outer membrane protein TolC</fullName>
    </recommendedName>
</protein>
<dbReference type="AlphaFoldDB" id="A0A7W4W531"/>
<dbReference type="Gene3D" id="1.20.1600.10">
    <property type="entry name" value="Outer membrane efflux proteins (OEP)"/>
    <property type="match status" value="1"/>
</dbReference>
<feature type="chain" id="PRO_5031070412" description="Outer membrane protein TolC" evidence="2">
    <location>
        <begin position="42"/>
        <end position="481"/>
    </location>
</feature>
<name>A0A7W4W531_9GAMM</name>
<proteinExistence type="predicted"/>
<accession>A0A7W4W531</accession>
<keyword evidence="4" id="KW-1185">Reference proteome</keyword>
<evidence type="ECO:0000256" key="2">
    <source>
        <dbReference type="SAM" id="SignalP"/>
    </source>
</evidence>